<name>G1W8F4_9BACT</name>
<sequence length="59" mass="6640">MKQEVFEKEQRKYVAPWCEVIQVESTGFLCGVSVGLKKSESTDDDWDADQDIDGGEAEL</sequence>
<dbReference type="RefSeq" id="WP_004379074.1">
    <property type="nucleotide sequence ID" value="NZ_JH114215.1"/>
</dbReference>
<reference evidence="2 3" key="1">
    <citation type="submission" date="2011-07" db="EMBL/GenBank/DDBJ databases">
        <title>The Genome Sequence of Prevotella oulorum F0390.</title>
        <authorList>
            <consortium name="The Broad Institute Genome Sequencing Platform"/>
            <consortium name="The Broad Institute Genome Sequencing Center for Infectious Disease"/>
            <person name="Earl A."/>
            <person name="Ward D."/>
            <person name="Feldgarden M."/>
            <person name="Gevers D."/>
            <person name="Izard J."/>
            <person name="Ganesan A."/>
            <person name="Baranova O.V."/>
            <person name="Blanton J.M."/>
            <person name="Tanner A.C."/>
            <person name="Dewhirst F.E."/>
            <person name="Young S.K."/>
            <person name="Zeng Q."/>
            <person name="Gargeya S."/>
            <person name="Fitzgerald M."/>
            <person name="Haas B."/>
            <person name="Abouelleil A."/>
            <person name="Alvarado L."/>
            <person name="Arachchi H.M."/>
            <person name="Berlin A."/>
            <person name="Brown A."/>
            <person name="Chapman S.B."/>
            <person name="Chen Z."/>
            <person name="Dunbar C."/>
            <person name="Freedman E."/>
            <person name="Gearin G."/>
            <person name="Gellesch M."/>
            <person name="Goldberg J."/>
            <person name="Griggs A."/>
            <person name="Gujja S."/>
            <person name="Heiman D."/>
            <person name="Howarth C."/>
            <person name="Larson L."/>
            <person name="Lui A."/>
            <person name="MacDonald P.J.P."/>
            <person name="Mehta T."/>
            <person name="Montmayeur A."/>
            <person name="Murphy C."/>
            <person name="Neiman D."/>
            <person name="Pearson M."/>
            <person name="Priest M."/>
            <person name="Roberts A."/>
            <person name="Saif S."/>
            <person name="Shea T."/>
            <person name="Shenoy N."/>
            <person name="Sisk P."/>
            <person name="Stolte C."/>
            <person name="Sykes S."/>
            <person name="Wortman J."/>
            <person name="Nusbaum C."/>
            <person name="Birren B."/>
        </authorList>
    </citation>
    <scope>NUCLEOTIDE SEQUENCE [LARGE SCALE GENOMIC DNA]</scope>
    <source>
        <strain evidence="2 3">F0390</strain>
    </source>
</reference>
<feature type="compositionally biased region" description="Acidic residues" evidence="1">
    <location>
        <begin position="42"/>
        <end position="59"/>
    </location>
</feature>
<dbReference type="HOGENOM" id="CLU_179299_3_1_10"/>
<evidence type="ECO:0000313" key="3">
    <source>
        <dbReference type="Proteomes" id="UP000005141"/>
    </source>
</evidence>
<dbReference type="EMBL" id="ADGI01000008">
    <property type="protein sequence ID" value="EGV28401.1"/>
    <property type="molecule type" value="Genomic_DNA"/>
</dbReference>
<evidence type="ECO:0000313" key="2">
    <source>
        <dbReference type="EMBL" id="EGV28401.1"/>
    </source>
</evidence>
<accession>G1W8F4</accession>
<protein>
    <submittedName>
        <fullName evidence="2">Uncharacterized protein</fullName>
    </submittedName>
</protein>
<dbReference type="PATRIC" id="fig|702438.4.peg.110"/>
<dbReference type="GeneID" id="95424883"/>
<comment type="caution">
    <text evidence="2">The sequence shown here is derived from an EMBL/GenBank/DDBJ whole genome shotgun (WGS) entry which is preliminary data.</text>
</comment>
<organism evidence="2 3">
    <name type="scientific">Segatella oulorum F0390</name>
    <dbReference type="NCBI Taxonomy" id="702438"/>
    <lineage>
        <taxon>Bacteria</taxon>
        <taxon>Pseudomonadati</taxon>
        <taxon>Bacteroidota</taxon>
        <taxon>Bacteroidia</taxon>
        <taxon>Bacteroidales</taxon>
        <taxon>Prevotellaceae</taxon>
        <taxon>Segatella</taxon>
    </lineage>
</organism>
<dbReference type="Proteomes" id="UP000005141">
    <property type="component" value="Unassembled WGS sequence"/>
</dbReference>
<dbReference type="AlphaFoldDB" id="G1W8F4"/>
<keyword evidence="3" id="KW-1185">Reference proteome</keyword>
<evidence type="ECO:0000256" key="1">
    <source>
        <dbReference type="SAM" id="MobiDB-lite"/>
    </source>
</evidence>
<feature type="region of interest" description="Disordered" evidence="1">
    <location>
        <begin position="38"/>
        <end position="59"/>
    </location>
</feature>
<proteinExistence type="predicted"/>
<gene>
    <name evidence="2" type="ORF">HMPREF9431_00105</name>
</gene>